<keyword evidence="1" id="KW-0812">Transmembrane</keyword>
<dbReference type="EMBL" id="BIFQ01000001">
    <property type="protein sequence ID" value="GCE07079.1"/>
    <property type="molecule type" value="Genomic_DNA"/>
</dbReference>
<evidence type="ECO:0000313" key="2">
    <source>
        <dbReference type="EMBL" id="GCE07079.1"/>
    </source>
</evidence>
<dbReference type="Proteomes" id="UP000287224">
    <property type="component" value="Unassembled WGS sequence"/>
</dbReference>
<feature type="transmembrane region" description="Helical" evidence="1">
    <location>
        <begin position="40"/>
        <end position="58"/>
    </location>
</feature>
<dbReference type="RefSeq" id="WP_126598053.1">
    <property type="nucleotide sequence ID" value="NZ_BIFQ01000001.1"/>
</dbReference>
<evidence type="ECO:0000313" key="3">
    <source>
        <dbReference type="Proteomes" id="UP000287224"/>
    </source>
</evidence>
<feature type="transmembrane region" description="Helical" evidence="1">
    <location>
        <begin position="124"/>
        <end position="151"/>
    </location>
</feature>
<evidence type="ECO:0000256" key="1">
    <source>
        <dbReference type="SAM" id="Phobius"/>
    </source>
</evidence>
<feature type="transmembrane region" description="Helical" evidence="1">
    <location>
        <begin position="12"/>
        <end position="34"/>
    </location>
</feature>
<protein>
    <recommendedName>
        <fullName evidence="4">DUF4199 domain-containing protein</fullName>
    </recommendedName>
</protein>
<comment type="caution">
    <text evidence="2">The sequence shown here is derived from an EMBL/GenBank/DDBJ whole genome shotgun (WGS) entry which is preliminary data.</text>
</comment>
<keyword evidence="1" id="KW-0472">Membrane</keyword>
<dbReference type="AlphaFoldDB" id="A0A401ZJQ9"/>
<organism evidence="2 3">
    <name type="scientific">Dictyobacter aurantiacus</name>
    <dbReference type="NCBI Taxonomy" id="1936993"/>
    <lineage>
        <taxon>Bacteria</taxon>
        <taxon>Bacillati</taxon>
        <taxon>Chloroflexota</taxon>
        <taxon>Ktedonobacteria</taxon>
        <taxon>Ktedonobacterales</taxon>
        <taxon>Dictyobacteraceae</taxon>
        <taxon>Dictyobacter</taxon>
    </lineage>
</organism>
<proteinExistence type="predicted"/>
<keyword evidence="3" id="KW-1185">Reference proteome</keyword>
<evidence type="ECO:0008006" key="4">
    <source>
        <dbReference type="Google" id="ProtNLM"/>
    </source>
</evidence>
<accession>A0A401ZJQ9</accession>
<feature type="transmembrane region" description="Helical" evidence="1">
    <location>
        <begin position="70"/>
        <end position="92"/>
    </location>
</feature>
<dbReference type="OrthoDB" id="9915088at2"/>
<keyword evidence="1" id="KW-1133">Transmembrane helix</keyword>
<gene>
    <name evidence="2" type="ORF">KDAU_44080</name>
</gene>
<reference evidence="3" key="1">
    <citation type="submission" date="2018-12" db="EMBL/GenBank/DDBJ databases">
        <title>Tengunoibacter tsumagoiensis gen. nov., sp. nov., Dictyobacter kobayashii sp. nov., D. alpinus sp. nov., and D. joshuensis sp. nov. and description of Dictyobacteraceae fam. nov. within the order Ktedonobacterales isolated from Tengu-no-mugimeshi.</title>
        <authorList>
            <person name="Wang C.M."/>
            <person name="Zheng Y."/>
            <person name="Sakai Y."/>
            <person name="Toyoda A."/>
            <person name="Minakuchi Y."/>
            <person name="Abe K."/>
            <person name="Yokota A."/>
            <person name="Yabe S."/>
        </authorList>
    </citation>
    <scope>NUCLEOTIDE SEQUENCE [LARGE SCALE GENOMIC DNA]</scope>
    <source>
        <strain evidence="3">S-27</strain>
    </source>
</reference>
<name>A0A401ZJQ9_9CHLR</name>
<sequence>MQEQRTGQQRGASFIWKWGAIFGGILGVIQVLFSQLPHKLILDLPLWLIGFFLIGMFAARQTGRIETGALIGLITGLIGGLIVVLFGVIQVVGNNPQIAQALNRAAQMAQQRGKTLSLTELRTIAIVGGLIVTEALEIGLGSGIGALGGLLGRRLARPHTNGPLPF</sequence>